<sequence>MEIGIENKTRIGIQNGIAIRNIVNYRNRFMCKMKEFLPYRAAEPEAKATQVIYGMTPYPIQIRHVRTITRNRTATAIPIAPTVASLQYPEPLAIRAGAEAVGGRLKSRICRR</sequence>
<organism evidence="1 2">
    <name type="scientific">Eumeta variegata</name>
    <name type="common">Bagworm moth</name>
    <name type="synonym">Eumeta japonica</name>
    <dbReference type="NCBI Taxonomy" id="151549"/>
    <lineage>
        <taxon>Eukaryota</taxon>
        <taxon>Metazoa</taxon>
        <taxon>Ecdysozoa</taxon>
        <taxon>Arthropoda</taxon>
        <taxon>Hexapoda</taxon>
        <taxon>Insecta</taxon>
        <taxon>Pterygota</taxon>
        <taxon>Neoptera</taxon>
        <taxon>Endopterygota</taxon>
        <taxon>Lepidoptera</taxon>
        <taxon>Glossata</taxon>
        <taxon>Ditrysia</taxon>
        <taxon>Tineoidea</taxon>
        <taxon>Psychidae</taxon>
        <taxon>Oiketicinae</taxon>
        <taxon>Eumeta</taxon>
    </lineage>
</organism>
<reference evidence="1 2" key="1">
    <citation type="journal article" date="2019" name="Commun. Biol.">
        <title>The bagworm genome reveals a unique fibroin gene that provides high tensile strength.</title>
        <authorList>
            <person name="Kono N."/>
            <person name="Nakamura H."/>
            <person name="Ohtoshi R."/>
            <person name="Tomita M."/>
            <person name="Numata K."/>
            <person name="Arakawa K."/>
        </authorList>
    </citation>
    <scope>NUCLEOTIDE SEQUENCE [LARGE SCALE GENOMIC DNA]</scope>
</reference>
<comment type="caution">
    <text evidence="1">The sequence shown here is derived from an EMBL/GenBank/DDBJ whole genome shotgun (WGS) entry which is preliminary data.</text>
</comment>
<dbReference type="AlphaFoldDB" id="A0A4C1ZFQ1"/>
<keyword evidence="2" id="KW-1185">Reference proteome</keyword>
<dbReference type="Proteomes" id="UP000299102">
    <property type="component" value="Unassembled WGS sequence"/>
</dbReference>
<protein>
    <submittedName>
        <fullName evidence="1">Uncharacterized protein</fullName>
    </submittedName>
</protein>
<gene>
    <name evidence="1" type="ORF">EVAR_83537_1</name>
</gene>
<name>A0A4C1ZFQ1_EUMVA</name>
<accession>A0A4C1ZFQ1</accession>
<proteinExistence type="predicted"/>
<dbReference type="EMBL" id="BGZK01001768">
    <property type="protein sequence ID" value="GBP85924.1"/>
    <property type="molecule type" value="Genomic_DNA"/>
</dbReference>
<evidence type="ECO:0000313" key="2">
    <source>
        <dbReference type="Proteomes" id="UP000299102"/>
    </source>
</evidence>
<evidence type="ECO:0000313" key="1">
    <source>
        <dbReference type="EMBL" id="GBP85924.1"/>
    </source>
</evidence>